<reference evidence="2 3" key="1">
    <citation type="submission" date="2016-10" db="EMBL/GenBank/DDBJ databases">
        <title>Complete Genome Sequence of Peptococcaceae strain DCMF.</title>
        <authorList>
            <person name="Edwards R.J."/>
            <person name="Holland S.I."/>
            <person name="Deshpande N.P."/>
            <person name="Wong Y.K."/>
            <person name="Ertan H."/>
            <person name="Manefield M."/>
            <person name="Russell T.L."/>
            <person name="Lee M.J."/>
        </authorList>
    </citation>
    <scope>NUCLEOTIDE SEQUENCE [LARGE SCALE GENOMIC DNA]</scope>
    <source>
        <strain evidence="2 3">DCMF</strain>
    </source>
</reference>
<name>A0A3G1KT01_FORW1</name>
<feature type="region of interest" description="Disordered" evidence="1">
    <location>
        <begin position="18"/>
        <end position="46"/>
    </location>
</feature>
<evidence type="ECO:0000313" key="3">
    <source>
        <dbReference type="Proteomes" id="UP000323521"/>
    </source>
</evidence>
<feature type="compositionally biased region" description="Polar residues" evidence="1">
    <location>
        <begin position="24"/>
        <end position="39"/>
    </location>
</feature>
<organism evidence="2 3">
    <name type="scientific">Formimonas warabiya</name>
    <dbReference type="NCBI Taxonomy" id="1761012"/>
    <lineage>
        <taxon>Bacteria</taxon>
        <taxon>Bacillati</taxon>
        <taxon>Bacillota</taxon>
        <taxon>Clostridia</taxon>
        <taxon>Eubacteriales</taxon>
        <taxon>Peptococcaceae</taxon>
        <taxon>Candidatus Formimonas</taxon>
    </lineage>
</organism>
<sequence>MVFSNDLNDLLRDTLEQLNLGRNGKTQSEGTDGGTTQESGGPRPSPSGILVVAGILGGVLEVSSILVDTEQLVQIVLVGSLKSRTTQAEPPSIEDFINTLLGIFPLE</sequence>
<proteinExistence type="predicted"/>
<evidence type="ECO:0000313" key="2">
    <source>
        <dbReference type="EMBL" id="ATW25579.1"/>
    </source>
</evidence>
<keyword evidence="3" id="KW-1185">Reference proteome</keyword>
<dbReference type="AlphaFoldDB" id="A0A3G1KT01"/>
<dbReference type="EMBL" id="CP017634">
    <property type="protein sequence ID" value="ATW25579.1"/>
    <property type="molecule type" value="Genomic_DNA"/>
</dbReference>
<gene>
    <name evidence="2" type="ORF">DCMF_13155</name>
</gene>
<dbReference type="Proteomes" id="UP000323521">
    <property type="component" value="Chromosome"/>
</dbReference>
<protein>
    <submittedName>
        <fullName evidence="2">Uncharacterized protein</fullName>
    </submittedName>
</protein>
<accession>A0A3G1KT01</accession>
<evidence type="ECO:0000256" key="1">
    <source>
        <dbReference type="SAM" id="MobiDB-lite"/>
    </source>
</evidence>
<dbReference type="RefSeq" id="WP_148134833.1">
    <property type="nucleotide sequence ID" value="NZ_CP017634.1"/>
</dbReference>
<dbReference type="KEGG" id="fwa:DCMF_13155"/>